<dbReference type="SUPFAM" id="SSF56281">
    <property type="entry name" value="Metallo-hydrolase/oxidoreductase"/>
    <property type="match status" value="1"/>
</dbReference>
<dbReference type="PANTHER" id="PTHR42663:SF6">
    <property type="entry name" value="HYDROLASE C777.06C-RELATED"/>
    <property type="match status" value="1"/>
</dbReference>
<dbReference type="InterPro" id="IPR001279">
    <property type="entry name" value="Metallo-B-lactamas"/>
</dbReference>
<dbReference type="CDD" id="cd16279">
    <property type="entry name" value="metallo-hydrolase-like_MBL-fold"/>
    <property type="match status" value="1"/>
</dbReference>
<dbReference type="Proteomes" id="UP000292957">
    <property type="component" value="Unassembled WGS sequence"/>
</dbReference>
<dbReference type="InterPro" id="IPR036866">
    <property type="entry name" value="RibonucZ/Hydroxyglut_hydro"/>
</dbReference>
<gene>
    <name evidence="3" type="ORF">BD310DRAFT_913269</name>
    <name evidence="2" type="ORF">BD311DRAFT_745264</name>
</gene>
<organism evidence="3 4">
    <name type="scientific">Dichomitus squalens</name>
    <dbReference type="NCBI Taxonomy" id="114155"/>
    <lineage>
        <taxon>Eukaryota</taxon>
        <taxon>Fungi</taxon>
        <taxon>Dikarya</taxon>
        <taxon>Basidiomycota</taxon>
        <taxon>Agaricomycotina</taxon>
        <taxon>Agaricomycetes</taxon>
        <taxon>Polyporales</taxon>
        <taxon>Polyporaceae</taxon>
        <taxon>Dichomitus</taxon>
    </lineage>
</organism>
<dbReference type="OrthoDB" id="341300at2759"/>
<dbReference type="PANTHER" id="PTHR42663">
    <property type="entry name" value="HYDROLASE C777.06C-RELATED-RELATED"/>
    <property type="match status" value="1"/>
</dbReference>
<proteinExistence type="predicted"/>
<dbReference type="AlphaFoldDB" id="A0A4Q9QBT8"/>
<feature type="domain" description="Metallo-beta-lactamase" evidence="1">
    <location>
        <begin position="257"/>
        <end position="338"/>
    </location>
</feature>
<dbReference type="EMBL" id="ML143387">
    <property type="protein sequence ID" value="TBU34933.1"/>
    <property type="molecule type" value="Genomic_DNA"/>
</dbReference>
<evidence type="ECO:0000313" key="3">
    <source>
        <dbReference type="EMBL" id="TBU64750.1"/>
    </source>
</evidence>
<keyword evidence="4" id="KW-1185">Reference proteome</keyword>
<name>A0A4Q9QBT8_9APHY</name>
<dbReference type="Pfam" id="PF12706">
    <property type="entry name" value="Lactamase_B_2"/>
    <property type="match status" value="2"/>
</dbReference>
<evidence type="ECO:0000259" key="1">
    <source>
        <dbReference type="Pfam" id="PF12706"/>
    </source>
</evidence>
<feature type="domain" description="Metallo-beta-lactamase" evidence="1">
    <location>
        <begin position="95"/>
        <end position="214"/>
    </location>
</feature>
<accession>A0A4Q9QBT8</accession>
<dbReference type="EMBL" id="ML145085">
    <property type="protein sequence ID" value="TBU64750.1"/>
    <property type="molecule type" value="Genomic_DNA"/>
</dbReference>
<dbReference type="STRING" id="114155.A0A4Q9QBT8"/>
<evidence type="ECO:0000313" key="2">
    <source>
        <dbReference type="EMBL" id="TBU34933.1"/>
    </source>
</evidence>
<dbReference type="Proteomes" id="UP000292082">
    <property type="component" value="Unassembled WGS sequence"/>
</dbReference>
<dbReference type="Gene3D" id="3.60.15.10">
    <property type="entry name" value="Ribonuclease Z/Hydroxyacylglutathione hydrolase-like"/>
    <property type="match status" value="1"/>
</dbReference>
<protein>
    <submittedName>
        <fullName evidence="3">Beta-lactamase-like protein</fullName>
    </submittedName>
</protein>
<sequence length="414" mass="45045">MSDSTHPSHPPLSPSVIHMGSIDALHAYDDPVELILLGTGTSSTLPHVDCLTAPPGAKPCRTCLSTLTPEGWKNKRRNTSAVLRVRGRDGLPKTIVIDVGKSFMPAAVEWFPKYGLRHIDAVLITHAHADAMNGLDDLRGWTLGGAIQQAVDIYLSAETFEAVKIAFPYLVRKEFASGGGDVPEFNWHPYVTDREPFEIGDTGITVKPYAVPHGFCGAKPVKPVPSIADQIAAAVPFSTSSPCGTGMPGTPTTTGNVTPVEKEKKEDFLCLGFTVQNAVTYISDCSKIPDDVLADLLSSPIPVLVLDCLRLKAHLSHLSLAQAVEYARQLRAQRTYLLGFSHEVSHEEYEVMLRAVGGHRVPKNRMTEMVTAGLDTLDLGGEKIWIRPAFDGLQVFVSDKGEARDTAYYDYPEE</sequence>
<reference evidence="3 4" key="1">
    <citation type="submission" date="2019-01" db="EMBL/GenBank/DDBJ databases">
        <title>Draft genome sequences of three monokaryotic isolates of the white-rot basidiomycete fungus Dichomitus squalens.</title>
        <authorList>
            <consortium name="DOE Joint Genome Institute"/>
            <person name="Lopez S.C."/>
            <person name="Andreopoulos B."/>
            <person name="Pangilinan J."/>
            <person name="Lipzen A."/>
            <person name="Riley R."/>
            <person name="Ahrendt S."/>
            <person name="Ng V."/>
            <person name="Barry K."/>
            <person name="Daum C."/>
            <person name="Grigoriev I.V."/>
            <person name="Hilden K.S."/>
            <person name="Makela M.R."/>
            <person name="de Vries R.P."/>
        </authorList>
    </citation>
    <scope>NUCLEOTIDE SEQUENCE [LARGE SCALE GENOMIC DNA]</scope>
    <source>
        <strain evidence="3 4">CBS 464.89</strain>
        <strain evidence="2">OM18370.1</strain>
    </source>
</reference>
<evidence type="ECO:0000313" key="4">
    <source>
        <dbReference type="Proteomes" id="UP000292082"/>
    </source>
</evidence>